<keyword evidence="1" id="KW-0472">Membrane</keyword>
<evidence type="ECO:0000313" key="3">
    <source>
        <dbReference type="Proteomes" id="UP000281406"/>
    </source>
</evidence>
<feature type="transmembrane region" description="Helical" evidence="1">
    <location>
        <begin position="20"/>
        <end position="41"/>
    </location>
</feature>
<dbReference type="EMBL" id="RJVU01007007">
    <property type="protein sequence ID" value="ROL54237.1"/>
    <property type="molecule type" value="Genomic_DNA"/>
</dbReference>
<keyword evidence="1" id="KW-1133">Transmembrane helix</keyword>
<accession>A0A3N0Z704</accession>
<dbReference type="AlphaFoldDB" id="A0A3N0Z704"/>
<evidence type="ECO:0000313" key="2">
    <source>
        <dbReference type="EMBL" id="ROL54237.1"/>
    </source>
</evidence>
<sequence length="132" mass="15029">MEDAESQLLSDQDQTPEPLLSSLDIFLFSLIAGLLIYWFFFRRQPEPVPEMRTFTAVTLWFGRSWVPALQSVDIMGPRMAGERETERMSVHGSPCTQTPACLTPPFPALKSYVFPTEPPNELLRTFFGWLSA</sequence>
<name>A0A3N0Z704_ANAGA</name>
<comment type="caution">
    <text evidence="2">The sequence shown here is derived from an EMBL/GenBank/DDBJ whole genome shotgun (WGS) entry which is preliminary data.</text>
</comment>
<reference evidence="2 3" key="1">
    <citation type="submission" date="2018-10" db="EMBL/GenBank/DDBJ databases">
        <title>Genome assembly for a Yunnan-Guizhou Plateau 3E fish, Anabarilius grahami (Regan), and its evolutionary and genetic applications.</title>
        <authorList>
            <person name="Jiang W."/>
        </authorList>
    </citation>
    <scope>NUCLEOTIDE SEQUENCE [LARGE SCALE GENOMIC DNA]</scope>
    <source>
        <strain evidence="2">AG-KIZ</strain>
        <tissue evidence="2">Muscle</tissue>
    </source>
</reference>
<organism evidence="2 3">
    <name type="scientific">Anabarilius grahami</name>
    <name type="common">Kanglang fish</name>
    <name type="synonym">Barilius grahami</name>
    <dbReference type="NCBI Taxonomy" id="495550"/>
    <lineage>
        <taxon>Eukaryota</taxon>
        <taxon>Metazoa</taxon>
        <taxon>Chordata</taxon>
        <taxon>Craniata</taxon>
        <taxon>Vertebrata</taxon>
        <taxon>Euteleostomi</taxon>
        <taxon>Actinopterygii</taxon>
        <taxon>Neopterygii</taxon>
        <taxon>Teleostei</taxon>
        <taxon>Ostariophysi</taxon>
        <taxon>Cypriniformes</taxon>
        <taxon>Xenocyprididae</taxon>
        <taxon>Xenocypridinae</taxon>
        <taxon>Xenocypridinae incertae sedis</taxon>
        <taxon>Anabarilius</taxon>
    </lineage>
</organism>
<dbReference type="Proteomes" id="UP000281406">
    <property type="component" value="Unassembled WGS sequence"/>
</dbReference>
<proteinExistence type="predicted"/>
<gene>
    <name evidence="2" type="ORF">DPX16_10660</name>
</gene>
<protein>
    <submittedName>
        <fullName evidence="2">Uncharacterized protein</fullName>
    </submittedName>
</protein>
<evidence type="ECO:0000256" key="1">
    <source>
        <dbReference type="SAM" id="Phobius"/>
    </source>
</evidence>
<keyword evidence="1" id="KW-0812">Transmembrane</keyword>
<keyword evidence="3" id="KW-1185">Reference proteome</keyword>